<evidence type="ECO:0000313" key="2">
    <source>
        <dbReference type="EMBL" id="RNI29222.1"/>
    </source>
</evidence>
<keyword evidence="2" id="KW-0808">Transferase</keyword>
<evidence type="ECO:0000259" key="1">
    <source>
        <dbReference type="Pfam" id="PF00483"/>
    </source>
</evidence>
<keyword evidence="3" id="KW-1185">Reference proteome</keyword>
<dbReference type="Pfam" id="PF00483">
    <property type="entry name" value="NTP_transferase"/>
    <property type="match status" value="1"/>
</dbReference>
<comment type="caution">
    <text evidence="2">The sequence shown here is derived from an EMBL/GenBank/DDBJ whole genome shotgun (WGS) entry which is preliminary data.</text>
</comment>
<dbReference type="InterPro" id="IPR029044">
    <property type="entry name" value="Nucleotide-diphossugar_trans"/>
</dbReference>
<dbReference type="EMBL" id="RJJD01000003">
    <property type="protein sequence ID" value="RNI29222.1"/>
    <property type="molecule type" value="Genomic_DNA"/>
</dbReference>
<dbReference type="InterPro" id="IPR050486">
    <property type="entry name" value="Mannose-1P_guanyltransferase"/>
</dbReference>
<dbReference type="Proteomes" id="UP000272117">
    <property type="component" value="Unassembled WGS sequence"/>
</dbReference>
<proteinExistence type="predicted"/>
<evidence type="ECO:0000313" key="3">
    <source>
        <dbReference type="Proteomes" id="UP000272117"/>
    </source>
</evidence>
<dbReference type="Gene3D" id="3.90.550.10">
    <property type="entry name" value="Spore Coat Polysaccharide Biosynthesis Protein SpsA, Chain A"/>
    <property type="match status" value="1"/>
</dbReference>
<dbReference type="RefSeq" id="WP_123126282.1">
    <property type="nucleotide sequence ID" value="NZ_RJJD01000003.1"/>
</dbReference>
<dbReference type="OrthoDB" id="9813880at2"/>
<dbReference type="AlphaFoldDB" id="A0A3M9MUL8"/>
<feature type="domain" description="Nucleotidyl transferase" evidence="1">
    <location>
        <begin position="5"/>
        <end position="232"/>
    </location>
</feature>
<name>A0A3M9MUL8_9BACT</name>
<accession>A0A3M9MUL8</accession>
<dbReference type="CDD" id="cd06915">
    <property type="entry name" value="NTP_transferase_WcbM_like"/>
    <property type="match status" value="1"/>
</dbReference>
<dbReference type="InterPro" id="IPR005835">
    <property type="entry name" value="NTP_transferase_dom"/>
</dbReference>
<dbReference type="GO" id="GO:0016740">
    <property type="term" value="F:transferase activity"/>
    <property type="evidence" value="ECO:0007669"/>
    <property type="project" value="UniProtKB-KW"/>
</dbReference>
<gene>
    <name evidence="2" type="ORF">EFB08_07320</name>
</gene>
<reference evidence="2 3" key="1">
    <citation type="submission" date="2018-11" db="EMBL/GenBank/DDBJ databases">
        <title>Rufibacter latericius sp. nov., isolated from water in Baiyang Lake.</title>
        <authorList>
            <person name="Yang Y."/>
        </authorList>
    </citation>
    <scope>NUCLEOTIDE SEQUENCE [LARGE SCALE GENOMIC DNA]</scope>
    <source>
        <strain evidence="2 3">R-22-1c-1</strain>
    </source>
</reference>
<organism evidence="2 3">
    <name type="scientific">Rufibacter latericius</name>
    <dbReference type="NCBI Taxonomy" id="2487040"/>
    <lineage>
        <taxon>Bacteria</taxon>
        <taxon>Pseudomonadati</taxon>
        <taxon>Bacteroidota</taxon>
        <taxon>Cytophagia</taxon>
        <taxon>Cytophagales</taxon>
        <taxon>Hymenobacteraceae</taxon>
        <taxon>Rufibacter</taxon>
    </lineage>
</organism>
<dbReference type="PANTHER" id="PTHR22572">
    <property type="entry name" value="SUGAR-1-PHOSPHATE GUANYL TRANSFERASE"/>
    <property type="match status" value="1"/>
</dbReference>
<protein>
    <submittedName>
        <fullName evidence="2">D-glycero-D-manno-heptose 1-phosphate guanosyltransferase</fullName>
    </submittedName>
</protein>
<sequence length="239" mass="26675">MTDEAIVLAGGLGTRLRSVVQDVPKPMAEVAGRPFLDFILYNLKKNNIKKVVFAVGHKHEVIQEYYRDKSKSFGIEIAYSIETELLGTGGAIFQAAQQTQNESFFILNGDTFFDVDLAALSEFAQERAADLAMALKVMPLSDRYGSVVCSPDGEIVSFKEKELGVKQDLLINGGVYHLKKKVVESSAMPKKFSFETDFLQRELSKFRAYGKSFDGTFIDIGIPEDYQYAQTLLKDAIQK</sequence>
<dbReference type="SUPFAM" id="SSF53448">
    <property type="entry name" value="Nucleotide-diphospho-sugar transferases"/>
    <property type="match status" value="1"/>
</dbReference>